<keyword evidence="3" id="KW-1185">Reference proteome</keyword>
<organism evidence="2 3">
    <name type="scientific">Streptomyces phaeoluteigriseus</name>
    <dbReference type="NCBI Taxonomy" id="114686"/>
    <lineage>
        <taxon>Bacteria</taxon>
        <taxon>Bacillati</taxon>
        <taxon>Actinomycetota</taxon>
        <taxon>Actinomycetes</taxon>
        <taxon>Kitasatosporales</taxon>
        <taxon>Streptomycetaceae</taxon>
        <taxon>Streptomyces</taxon>
        <taxon>Streptomyces aurantiacus group</taxon>
    </lineage>
</organism>
<evidence type="ECO:0000313" key="2">
    <source>
        <dbReference type="EMBL" id="USQ83003.1"/>
    </source>
</evidence>
<gene>
    <name evidence="2" type="ORF">NFX46_03970</name>
</gene>
<proteinExistence type="predicted"/>
<dbReference type="Proteomes" id="UP001056374">
    <property type="component" value="Chromosome"/>
</dbReference>
<feature type="region of interest" description="Disordered" evidence="1">
    <location>
        <begin position="1"/>
        <end position="29"/>
    </location>
</feature>
<evidence type="ECO:0000313" key="3">
    <source>
        <dbReference type="Proteomes" id="UP001056374"/>
    </source>
</evidence>
<accession>A0ABY4Z1S0</accession>
<dbReference type="EMBL" id="CP099468">
    <property type="protein sequence ID" value="USQ83003.1"/>
    <property type="molecule type" value="Genomic_DNA"/>
</dbReference>
<protein>
    <submittedName>
        <fullName evidence="2">Uncharacterized protein</fullName>
    </submittedName>
</protein>
<dbReference type="RefSeq" id="WP_252545601.1">
    <property type="nucleotide sequence ID" value="NZ_CP099468.1"/>
</dbReference>
<sequence length="45" mass="5183">MNDNDDAGWDERGSNVGRPASDQMRARGDNCGWVSSEWFTEWFTE</sequence>
<evidence type="ECO:0000256" key="1">
    <source>
        <dbReference type="SAM" id="MobiDB-lite"/>
    </source>
</evidence>
<reference evidence="2" key="1">
    <citation type="submission" date="2022-06" db="EMBL/GenBank/DDBJ databases">
        <title>Complete genome sequence of soil microorganisms Streptomyces sp. Qhu-M197 isolated from Alpine meadows habitats on the Tibetan Plateau.</title>
        <authorList>
            <person name="Zhang B."/>
            <person name="Xiang X."/>
            <person name="Fan J."/>
        </authorList>
    </citation>
    <scope>NUCLEOTIDE SEQUENCE</scope>
    <source>
        <strain evidence="2">Qhu-M197</strain>
    </source>
</reference>
<name>A0ABY4Z1S0_9ACTN</name>